<feature type="transmembrane region" description="Helical" evidence="6">
    <location>
        <begin position="569"/>
        <end position="587"/>
    </location>
</feature>
<evidence type="ECO:0000313" key="9">
    <source>
        <dbReference type="EMBL" id="MDT0575489.1"/>
    </source>
</evidence>
<dbReference type="Proteomes" id="UP001259803">
    <property type="component" value="Unassembled WGS sequence"/>
</dbReference>
<feature type="transmembrane region" description="Helical" evidence="6">
    <location>
        <begin position="392"/>
        <end position="409"/>
    </location>
</feature>
<dbReference type="InterPro" id="IPR052159">
    <property type="entry name" value="Competence_DNA_uptake"/>
</dbReference>
<proteinExistence type="predicted"/>
<organism evidence="9 10">
    <name type="scientific">Croceicoccus esteveae</name>
    <dbReference type="NCBI Taxonomy" id="3075597"/>
    <lineage>
        <taxon>Bacteria</taxon>
        <taxon>Pseudomonadati</taxon>
        <taxon>Pseudomonadota</taxon>
        <taxon>Alphaproteobacteria</taxon>
        <taxon>Sphingomonadales</taxon>
        <taxon>Erythrobacteraceae</taxon>
        <taxon>Croceicoccus</taxon>
    </lineage>
</organism>
<name>A0ABU2ZIT9_9SPHN</name>
<feature type="transmembrane region" description="Helical" evidence="6">
    <location>
        <begin position="340"/>
        <end position="359"/>
    </location>
</feature>
<keyword evidence="10" id="KW-1185">Reference proteome</keyword>
<evidence type="ECO:0000313" key="10">
    <source>
        <dbReference type="Proteomes" id="UP001259803"/>
    </source>
</evidence>
<evidence type="ECO:0000256" key="3">
    <source>
        <dbReference type="ARBA" id="ARBA00022692"/>
    </source>
</evidence>
<evidence type="ECO:0000256" key="1">
    <source>
        <dbReference type="ARBA" id="ARBA00004651"/>
    </source>
</evidence>
<reference evidence="9 10" key="1">
    <citation type="submission" date="2023-09" db="EMBL/GenBank/DDBJ databases">
        <authorList>
            <person name="Rey-Velasco X."/>
        </authorList>
    </citation>
    <scope>NUCLEOTIDE SEQUENCE [LARGE SCALE GENOMIC DNA]</scope>
    <source>
        <strain evidence="9 10">F390</strain>
    </source>
</reference>
<evidence type="ECO:0000256" key="4">
    <source>
        <dbReference type="ARBA" id="ARBA00022989"/>
    </source>
</evidence>
<comment type="subcellular location">
    <subcellularLocation>
        <location evidence="1">Cell membrane</location>
        <topology evidence="1">Multi-pass membrane protein</topology>
    </subcellularLocation>
</comment>
<accession>A0ABU2ZIT9</accession>
<feature type="transmembrane region" description="Helical" evidence="6">
    <location>
        <begin position="62"/>
        <end position="79"/>
    </location>
</feature>
<feature type="transmembrane region" description="Helical" evidence="6">
    <location>
        <begin position="415"/>
        <end position="432"/>
    </location>
</feature>
<feature type="transmembrane region" description="Helical" evidence="6">
    <location>
        <begin position="306"/>
        <end position="328"/>
    </location>
</feature>
<feature type="transmembrane region" description="Helical" evidence="6">
    <location>
        <begin position="453"/>
        <end position="475"/>
    </location>
</feature>
<keyword evidence="5 6" id="KW-0472">Membrane</keyword>
<evidence type="ECO:0000256" key="2">
    <source>
        <dbReference type="ARBA" id="ARBA00022475"/>
    </source>
</evidence>
<dbReference type="Pfam" id="PF03772">
    <property type="entry name" value="Competence"/>
    <property type="match status" value="1"/>
</dbReference>
<dbReference type="PANTHER" id="PTHR30619:SF1">
    <property type="entry name" value="RECOMBINATION PROTEIN 2"/>
    <property type="match status" value="1"/>
</dbReference>
<feature type="transmembrane region" description="Helical" evidence="6">
    <location>
        <begin position="540"/>
        <end position="562"/>
    </location>
</feature>
<sequence>MGRPLIPGYENLAAHAAIPVADQPEAENRPSSLLRQWRRRGGLSSVLHAAEAFLASRPFERMPWLAVAMLAGTGLWFLLPGPAEWLVLTGLCGLVAGCGWAWWQDEDTAVLRAAIMAVAVMVAAGCLLAWLRSELVGTHPIEAPVVTRLHALILEREEQPARNRVRLVVATQDPQRDRAIRARINISAVDDRPFLQEGAVINVRARLTPPTHPVLPGGYDFARIAWFDGIAATGSAIDPPVLASPAEAQASGMALYRRDLARHVRTSVASATGSDGAHAAIAATLASGDRGAINDDDALAMRDAGLAHLLSISGLHVGAVVGIVWFAMMKTLALFPALALRTRLPLVASAGGAVAAVAYTLMTGAAVPTIRACIAALLVMAALALGRQALSMRLIALAAITVMLFWPEAVVGPSFQFSFAAVIAIVALHNSAPMRALVARGEHGAAMRLARAALALLITGLVVEAALAPLVLFHFHRSGVLGALANLVAIPLTTTVIMPALGVALLLDLVGLGWPAWFVTGKALELLIGIAQFVSSIDGSILLVPAIPLWAALLFVSGFLWLALWEGRVRVWGVLPALAGLAGFAVATPPDLMVAAEGRHVAIANDEGQIFLLRNRRGFAHDQLLEEAGFDAASEQDVQAITQWPGADCNRDFCLLTHRHRVLLISRRRSDVDYATLLAACAASDVVVAERKLPEHCRPRMAKIDQPLLTRRGGVTMNLQTGVIRSARPARDRHGWM</sequence>
<evidence type="ECO:0000256" key="6">
    <source>
        <dbReference type="SAM" id="Phobius"/>
    </source>
</evidence>
<dbReference type="InterPro" id="IPR025405">
    <property type="entry name" value="DUF4131"/>
</dbReference>
<feature type="domain" description="ComEC/Rec2-related protein" evidence="7">
    <location>
        <begin position="285"/>
        <end position="567"/>
    </location>
</feature>
<keyword evidence="2" id="KW-1003">Cell membrane</keyword>
<dbReference type="InterPro" id="IPR004477">
    <property type="entry name" value="ComEC_N"/>
</dbReference>
<evidence type="ECO:0000259" key="8">
    <source>
        <dbReference type="Pfam" id="PF13567"/>
    </source>
</evidence>
<gene>
    <name evidence="9" type="ORF">RM533_04765</name>
</gene>
<keyword evidence="4 6" id="KW-1133">Transmembrane helix</keyword>
<evidence type="ECO:0000259" key="7">
    <source>
        <dbReference type="Pfam" id="PF03772"/>
    </source>
</evidence>
<comment type="caution">
    <text evidence="9">The sequence shown here is derived from an EMBL/GenBank/DDBJ whole genome shotgun (WGS) entry which is preliminary data.</text>
</comment>
<dbReference type="EMBL" id="JAVRHS010000002">
    <property type="protein sequence ID" value="MDT0575489.1"/>
    <property type="molecule type" value="Genomic_DNA"/>
</dbReference>
<dbReference type="PANTHER" id="PTHR30619">
    <property type="entry name" value="DNA INTERNALIZATION/COMPETENCE PROTEIN COMEC/REC2"/>
    <property type="match status" value="1"/>
</dbReference>
<feature type="transmembrane region" description="Helical" evidence="6">
    <location>
        <begin position="110"/>
        <end position="131"/>
    </location>
</feature>
<feature type="domain" description="DUF4131" evidence="8">
    <location>
        <begin position="85"/>
        <end position="236"/>
    </location>
</feature>
<feature type="transmembrane region" description="Helical" evidence="6">
    <location>
        <begin position="85"/>
        <end position="103"/>
    </location>
</feature>
<dbReference type="NCBIfam" id="TIGR00360">
    <property type="entry name" value="ComEC_N-term"/>
    <property type="match status" value="1"/>
</dbReference>
<feature type="transmembrane region" description="Helical" evidence="6">
    <location>
        <begin position="481"/>
        <end position="507"/>
    </location>
</feature>
<feature type="transmembrane region" description="Helical" evidence="6">
    <location>
        <begin position="514"/>
        <end position="534"/>
    </location>
</feature>
<dbReference type="Pfam" id="PF13567">
    <property type="entry name" value="DUF4131"/>
    <property type="match status" value="1"/>
</dbReference>
<dbReference type="RefSeq" id="WP_311340046.1">
    <property type="nucleotide sequence ID" value="NZ_JAVRHS010000002.1"/>
</dbReference>
<protein>
    <submittedName>
        <fullName evidence="9">ComEC/Rec2 family competence protein</fullName>
    </submittedName>
</protein>
<evidence type="ECO:0000256" key="5">
    <source>
        <dbReference type="ARBA" id="ARBA00023136"/>
    </source>
</evidence>
<keyword evidence="3 6" id="KW-0812">Transmembrane</keyword>